<dbReference type="Proteomes" id="UP000887540">
    <property type="component" value="Unplaced"/>
</dbReference>
<dbReference type="InterPro" id="IPR001373">
    <property type="entry name" value="Cullin_N"/>
</dbReference>
<dbReference type="WBParaSite" id="ACRNAN_scaffold1606.g28363.t1">
    <property type="protein sequence ID" value="ACRNAN_scaffold1606.g28363.t1"/>
    <property type="gene ID" value="ACRNAN_scaffold1606.g28363"/>
</dbReference>
<keyword evidence="4" id="KW-1185">Reference proteome</keyword>
<proteinExistence type="inferred from homology"/>
<accession>A0A914CZF9</accession>
<name>A0A914CZF9_9BILA</name>
<evidence type="ECO:0000256" key="1">
    <source>
        <dbReference type="ARBA" id="ARBA00006019"/>
    </source>
</evidence>
<evidence type="ECO:0000259" key="3">
    <source>
        <dbReference type="Pfam" id="PF00888"/>
    </source>
</evidence>
<comment type="similarity">
    <text evidence="1">Belongs to the cullin family.</text>
</comment>
<evidence type="ECO:0000256" key="2">
    <source>
        <dbReference type="ARBA" id="ARBA00022786"/>
    </source>
</evidence>
<feature type="domain" description="Cullin N-terminal" evidence="3">
    <location>
        <begin position="81"/>
        <end position="274"/>
    </location>
</feature>
<evidence type="ECO:0000313" key="5">
    <source>
        <dbReference type="WBParaSite" id="ACRNAN_scaffold1606.g28363.t1"/>
    </source>
</evidence>
<dbReference type="SUPFAM" id="SSF74788">
    <property type="entry name" value="Cullin repeat-like"/>
    <property type="match status" value="1"/>
</dbReference>
<reference evidence="5" key="1">
    <citation type="submission" date="2022-11" db="UniProtKB">
        <authorList>
            <consortium name="WormBaseParasite"/>
        </authorList>
    </citation>
    <scope>IDENTIFICATION</scope>
</reference>
<keyword evidence="2" id="KW-0833">Ubl conjugation pathway</keyword>
<protein>
    <recommendedName>
        <fullName evidence="3">Cullin N-terminal domain-containing protein</fullName>
    </recommendedName>
</protein>
<dbReference type="Pfam" id="PF00888">
    <property type="entry name" value="Cullin"/>
    <property type="match status" value="1"/>
</dbReference>
<dbReference type="InterPro" id="IPR016159">
    <property type="entry name" value="Cullin_repeat-like_dom_sf"/>
</dbReference>
<sequence>MEQEGGMSIPKYAFNIYLDLCKTCRNKKLYGVNKIKNELNDAISLAGDLMRQPWYSDDVRRNPFWHKNYSKEMYASFSDLWARLEKNLFEVFNNGLELRNLEEMTKILYTLYYIKPILSRRLKMQNKVLMIINKYLEAFFGAFMNRVRTIECVKKDQEFLVKYARLWLLFLRGTMILDHIFGKFEEDLLGTNRASYAKLTYNRKTKNFGGEAEQRDLTTYPCLAMNAWRETFFNGLNNRLVSVVVSLMEKERNGEFSATSTIPIELVQSFKLLDGFRQKTIWTSGFLEYLDHYSLLIGVDKLDLDQRLHQLSPTMMDHYNVMKYFTTFIYSFVQRPLALAVDNLLKLPSPTEVEVQQIIDSITAWKPDKNEANNTFSMINTRKKSNRRKNSEK</sequence>
<dbReference type="AlphaFoldDB" id="A0A914CZF9"/>
<dbReference type="Gene3D" id="1.20.1310.10">
    <property type="entry name" value="Cullin Repeats"/>
    <property type="match status" value="1"/>
</dbReference>
<evidence type="ECO:0000313" key="4">
    <source>
        <dbReference type="Proteomes" id="UP000887540"/>
    </source>
</evidence>
<organism evidence="4 5">
    <name type="scientific">Acrobeloides nanus</name>
    <dbReference type="NCBI Taxonomy" id="290746"/>
    <lineage>
        <taxon>Eukaryota</taxon>
        <taxon>Metazoa</taxon>
        <taxon>Ecdysozoa</taxon>
        <taxon>Nematoda</taxon>
        <taxon>Chromadorea</taxon>
        <taxon>Rhabditida</taxon>
        <taxon>Tylenchina</taxon>
        <taxon>Cephalobomorpha</taxon>
        <taxon>Cephaloboidea</taxon>
        <taxon>Cephalobidae</taxon>
        <taxon>Acrobeloides</taxon>
    </lineage>
</organism>